<dbReference type="GO" id="GO:0000166">
    <property type="term" value="F:nucleotide binding"/>
    <property type="evidence" value="ECO:0007669"/>
    <property type="project" value="UniProtKB-KW"/>
</dbReference>
<dbReference type="CDD" id="cd01275">
    <property type="entry name" value="FHIT"/>
    <property type="match status" value="1"/>
</dbReference>
<sequence length="243" mass="27543">MHITKLPCLLLLRPTIHTSAFKIGLDTITRSRASNIHQRYNSSLLTTPNDTENMTSGEQQLFGRFKIASSQIFYRSKYSFAMVNLRPIVPGHVLVVSNRIVPLLSDLECTQILTTDNGLQINIFIMFTPAEEHDDLWRTVRTIQSILKQQYNCNAFNVAVQDGAAAGQSVPHVHVHILPRYCGDLARNDDIYDELEDWAPRDAMAGNKPGKIEVLDDGDRRDRTVVEMAEEALIYKRLFESLS</sequence>
<dbReference type="PANTHER" id="PTHR46243:SF1">
    <property type="entry name" value="BIS(5'-ADENOSYL)-TRIPHOSPHATASE"/>
    <property type="match status" value="1"/>
</dbReference>
<gene>
    <name evidence="10" type="ORF">ACHAWO_011804</name>
</gene>
<evidence type="ECO:0000256" key="4">
    <source>
        <dbReference type="PIRSR" id="PIRSR639383-2"/>
    </source>
</evidence>
<evidence type="ECO:0000259" key="9">
    <source>
        <dbReference type="PROSITE" id="PS51084"/>
    </source>
</evidence>
<dbReference type="GO" id="GO:0047710">
    <property type="term" value="F:bis(5'-adenosyl)-triphosphatase activity"/>
    <property type="evidence" value="ECO:0007669"/>
    <property type="project" value="UniProtKB-UniRule"/>
</dbReference>
<feature type="binding site" evidence="4">
    <location>
        <position position="161"/>
    </location>
    <ligand>
        <name>substrate</name>
    </ligand>
</feature>
<dbReference type="PANTHER" id="PTHR46243">
    <property type="entry name" value="BIS(5'-ADENOSYL)-TRIPHOSPHATASE"/>
    <property type="match status" value="1"/>
</dbReference>
<keyword evidence="8" id="KW-0732">Signal</keyword>
<feature type="signal peptide" evidence="8">
    <location>
        <begin position="1"/>
        <end position="20"/>
    </location>
</feature>
<evidence type="ECO:0000256" key="2">
    <source>
        <dbReference type="ARBA" id="ARBA00022801"/>
    </source>
</evidence>
<evidence type="ECO:0000313" key="10">
    <source>
        <dbReference type="EMBL" id="KAL3773136.1"/>
    </source>
</evidence>
<dbReference type="EMBL" id="JALLPJ020001246">
    <property type="protein sequence ID" value="KAL3773136.1"/>
    <property type="molecule type" value="Genomic_DNA"/>
</dbReference>
<dbReference type="Proteomes" id="UP001530400">
    <property type="component" value="Unassembled WGS sequence"/>
</dbReference>
<evidence type="ECO:0000256" key="1">
    <source>
        <dbReference type="ARBA" id="ARBA00022741"/>
    </source>
</evidence>
<evidence type="ECO:0000313" key="11">
    <source>
        <dbReference type="Proteomes" id="UP001530400"/>
    </source>
</evidence>
<keyword evidence="11" id="KW-1185">Reference proteome</keyword>
<dbReference type="EC" id="3.6.1.29" evidence="7"/>
<evidence type="ECO:0000256" key="8">
    <source>
        <dbReference type="SAM" id="SignalP"/>
    </source>
</evidence>
<protein>
    <recommendedName>
        <fullName evidence="7">Bis(5'-adenosyl)-triphosphatase</fullName>
        <ecNumber evidence="7">3.6.1.29</ecNumber>
    </recommendedName>
</protein>
<dbReference type="InterPro" id="IPR036265">
    <property type="entry name" value="HIT-like_sf"/>
</dbReference>
<dbReference type="InterPro" id="IPR011146">
    <property type="entry name" value="HIT-like"/>
</dbReference>
<comment type="caution">
    <text evidence="10">The sequence shown here is derived from an EMBL/GenBank/DDBJ whole genome shotgun (WGS) entry which is preliminary data.</text>
</comment>
<feature type="site" description="Important for induction of apoptosis" evidence="5">
    <location>
        <position position="192"/>
    </location>
</feature>
<feature type="short sequence motif" description="Histidine triad motif" evidence="6">
    <location>
        <begin position="172"/>
        <end position="176"/>
    </location>
</feature>
<feature type="active site" description="Tele-AMP-histidine intermediate" evidence="3">
    <location>
        <position position="174"/>
    </location>
</feature>
<proteinExistence type="predicted"/>
<dbReference type="PROSITE" id="PS00892">
    <property type="entry name" value="HIT_1"/>
    <property type="match status" value="1"/>
</dbReference>
<reference evidence="10 11" key="1">
    <citation type="submission" date="2024-10" db="EMBL/GenBank/DDBJ databases">
        <title>Updated reference genomes for cyclostephanoid diatoms.</title>
        <authorList>
            <person name="Roberts W.R."/>
            <person name="Alverson A.J."/>
        </authorList>
    </citation>
    <scope>NUCLEOTIDE SEQUENCE [LARGE SCALE GENOMIC DNA]</scope>
    <source>
        <strain evidence="10 11">AJA010-31</strain>
    </source>
</reference>
<accession>A0ABD3NFA8</accession>
<dbReference type="PROSITE" id="PS51084">
    <property type="entry name" value="HIT_2"/>
    <property type="match status" value="1"/>
</dbReference>
<dbReference type="InterPro" id="IPR051884">
    <property type="entry name" value="Bis(5'-adenosyl)-TPase_reg"/>
</dbReference>
<comment type="catalytic activity">
    <reaction evidence="7">
        <text>P(1),P(3)-bis(5'-adenosyl) triphosphate + H2O = AMP + ADP + 2 H(+)</text>
        <dbReference type="Rhea" id="RHEA:13893"/>
        <dbReference type="ChEBI" id="CHEBI:15377"/>
        <dbReference type="ChEBI" id="CHEBI:15378"/>
        <dbReference type="ChEBI" id="CHEBI:58529"/>
        <dbReference type="ChEBI" id="CHEBI:456215"/>
        <dbReference type="ChEBI" id="CHEBI:456216"/>
        <dbReference type="EC" id="3.6.1.29"/>
    </reaction>
</comment>
<dbReference type="InterPro" id="IPR039383">
    <property type="entry name" value="FHIT"/>
</dbReference>
<evidence type="ECO:0000256" key="3">
    <source>
        <dbReference type="PIRSR" id="PIRSR639383-1"/>
    </source>
</evidence>
<name>A0ABD3NFA8_9STRA</name>
<organism evidence="10 11">
    <name type="scientific">Cyclotella atomus</name>
    <dbReference type="NCBI Taxonomy" id="382360"/>
    <lineage>
        <taxon>Eukaryota</taxon>
        <taxon>Sar</taxon>
        <taxon>Stramenopiles</taxon>
        <taxon>Ochrophyta</taxon>
        <taxon>Bacillariophyta</taxon>
        <taxon>Coscinodiscophyceae</taxon>
        <taxon>Thalassiosirophycidae</taxon>
        <taxon>Stephanodiscales</taxon>
        <taxon>Stephanodiscaceae</taxon>
        <taxon>Cyclotella</taxon>
    </lineage>
</organism>
<evidence type="ECO:0000256" key="5">
    <source>
        <dbReference type="PIRSR" id="PIRSR639383-3"/>
    </source>
</evidence>
<dbReference type="Gene3D" id="3.30.428.10">
    <property type="entry name" value="HIT-like"/>
    <property type="match status" value="1"/>
</dbReference>
<dbReference type="AlphaFoldDB" id="A0ABD3NFA8"/>
<feature type="chain" id="PRO_5044836212" description="Bis(5'-adenosyl)-triphosphatase" evidence="8">
    <location>
        <begin position="21"/>
        <end position="243"/>
    </location>
</feature>
<dbReference type="Pfam" id="PF01230">
    <property type="entry name" value="HIT"/>
    <property type="match status" value="1"/>
</dbReference>
<feature type="binding site" evidence="4">
    <location>
        <position position="176"/>
    </location>
    <ligand>
        <name>substrate</name>
    </ligand>
</feature>
<evidence type="ECO:0000256" key="7">
    <source>
        <dbReference type="RuleBase" id="RU366076"/>
    </source>
</evidence>
<feature type="binding site" evidence="4">
    <location>
        <position position="84"/>
    </location>
    <ligand>
        <name>substrate</name>
    </ligand>
</feature>
<feature type="domain" description="HIT" evidence="9">
    <location>
        <begin position="58"/>
        <end position="187"/>
    </location>
</feature>
<dbReference type="SUPFAM" id="SSF54197">
    <property type="entry name" value="HIT-like"/>
    <property type="match status" value="1"/>
</dbReference>
<dbReference type="InterPro" id="IPR019808">
    <property type="entry name" value="Histidine_triad_CS"/>
</dbReference>
<keyword evidence="2 7" id="KW-0378">Hydrolase</keyword>
<evidence type="ECO:0000256" key="6">
    <source>
        <dbReference type="PROSITE-ProRule" id="PRU00464"/>
    </source>
</evidence>
<keyword evidence="1 7" id="KW-0547">Nucleotide-binding</keyword>
<feature type="binding site" evidence="4">
    <location>
        <begin position="167"/>
        <end position="170"/>
    </location>
    <ligand>
        <name>substrate</name>
    </ligand>
</feature>
<comment type="cofactor">
    <cofactor evidence="7">
        <name>Mn(2+)</name>
        <dbReference type="ChEBI" id="CHEBI:29035"/>
    </cofactor>
</comment>